<name>A0A0S4QL56_9ACTN</name>
<keyword evidence="1" id="KW-1133">Transmembrane helix</keyword>
<sequence length="417" mass="44406">MRGSAPGRSRAWPLTDRSWWREPAILLAPLAAFAAWFYSQSDLGVDWYVLGRARSANDAVIALGPYVAAIVAWEMGTLRRVWGRLAVRRPWWRVLAARMALPVTVALVILVAIYAVMLAGLPTFASPGWSIPALSVANVLGWALFGAALGLVLGPVLSLPAALIVPFLVLAVPRSWSDPLWARHVTGLVDSCCDPSEVYDTRALTAGLAFLAVIAVASLCVAAIRLAPARSGIGRPVLALGIVVAAIAGGLFVGQDVRQLGLSSSAPRNPDAVRCYDGNVCLWPEETFALEANVQAWKRVRAAWIDLGLPEPPVVIGPRNSGMPLPITIAVPDMAGNVEDAEVSLVIRLPAAMRGCFYRNYGLVTGTDNDPTRFEILSSLLRARLGLPTGGPLPVTADQASQIWSQTQQCEEGQAGG</sequence>
<feature type="transmembrane region" description="Helical" evidence="1">
    <location>
        <begin position="59"/>
        <end position="78"/>
    </location>
</feature>
<evidence type="ECO:0000313" key="3">
    <source>
        <dbReference type="Proteomes" id="UP000198802"/>
    </source>
</evidence>
<feature type="transmembrane region" description="Helical" evidence="1">
    <location>
        <begin position="20"/>
        <end position="39"/>
    </location>
</feature>
<evidence type="ECO:0000256" key="1">
    <source>
        <dbReference type="SAM" id="Phobius"/>
    </source>
</evidence>
<dbReference type="Proteomes" id="UP000198802">
    <property type="component" value="Unassembled WGS sequence"/>
</dbReference>
<reference evidence="3" key="1">
    <citation type="submission" date="2015-11" db="EMBL/GenBank/DDBJ databases">
        <authorList>
            <person name="Varghese N."/>
        </authorList>
    </citation>
    <scope>NUCLEOTIDE SEQUENCE [LARGE SCALE GENOMIC DNA]</scope>
    <source>
        <strain evidence="3">DSM 45899</strain>
    </source>
</reference>
<accession>A0A0S4QL56</accession>
<organism evidence="2 3">
    <name type="scientific">Parafrankia irregularis</name>
    <dbReference type="NCBI Taxonomy" id="795642"/>
    <lineage>
        <taxon>Bacteria</taxon>
        <taxon>Bacillati</taxon>
        <taxon>Actinomycetota</taxon>
        <taxon>Actinomycetes</taxon>
        <taxon>Frankiales</taxon>
        <taxon>Frankiaceae</taxon>
        <taxon>Parafrankia</taxon>
    </lineage>
</organism>
<evidence type="ECO:0000313" key="2">
    <source>
        <dbReference type="EMBL" id="CUU55258.1"/>
    </source>
</evidence>
<keyword evidence="3" id="KW-1185">Reference proteome</keyword>
<keyword evidence="1" id="KW-0812">Transmembrane</keyword>
<dbReference type="EMBL" id="FAOZ01000004">
    <property type="protein sequence ID" value="CUU55258.1"/>
    <property type="molecule type" value="Genomic_DNA"/>
</dbReference>
<gene>
    <name evidence="2" type="ORF">Ga0074812_104339</name>
</gene>
<keyword evidence="1" id="KW-0472">Membrane</keyword>
<feature type="transmembrane region" description="Helical" evidence="1">
    <location>
        <begin position="236"/>
        <end position="254"/>
    </location>
</feature>
<proteinExistence type="predicted"/>
<feature type="transmembrane region" description="Helical" evidence="1">
    <location>
        <begin position="204"/>
        <end position="224"/>
    </location>
</feature>
<feature type="transmembrane region" description="Helical" evidence="1">
    <location>
        <begin position="99"/>
        <end position="121"/>
    </location>
</feature>
<feature type="transmembrane region" description="Helical" evidence="1">
    <location>
        <begin position="127"/>
        <end position="145"/>
    </location>
</feature>
<dbReference type="AlphaFoldDB" id="A0A0S4QL56"/>
<protein>
    <submittedName>
        <fullName evidence="2">Uncharacterized protein</fullName>
    </submittedName>
</protein>
<feature type="transmembrane region" description="Helical" evidence="1">
    <location>
        <begin position="152"/>
        <end position="172"/>
    </location>
</feature>